<proteinExistence type="predicted"/>
<accession>A0A6G4MJF5</accession>
<evidence type="ECO:0000313" key="1">
    <source>
        <dbReference type="EMBL" id="NGF41320.1"/>
    </source>
</evidence>
<evidence type="ECO:0008006" key="2">
    <source>
        <dbReference type="Google" id="ProtNLM"/>
    </source>
</evidence>
<name>A0A6G4MJF5_9ENTR</name>
<reference evidence="1" key="1">
    <citation type="submission" date="2020-02" db="EMBL/GenBank/DDBJ databases">
        <title>WGS of Carbapenem-Resistant Enterobacteriaceae.</title>
        <authorList>
            <person name="Tokajian S."/>
            <person name="El Chaar M."/>
            <person name="El Khoury M."/>
        </authorList>
    </citation>
    <scope>NUCLEOTIDE SEQUENCE</scope>
    <source>
        <strain evidence="1">EHM_71</strain>
    </source>
</reference>
<gene>
    <name evidence="1" type="ORF">G5635_02690</name>
</gene>
<protein>
    <recommendedName>
        <fullName evidence="2">Prophage protein</fullName>
    </recommendedName>
</protein>
<organism evidence="1">
    <name type="scientific">Enterobacter hormaechei</name>
    <dbReference type="NCBI Taxonomy" id="158836"/>
    <lineage>
        <taxon>Bacteria</taxon>
        <taxon>Pseudomonadati</taxon>
        <taxon>Pseudomonadota</taxon>
        <taxon>Gammaproteobacteria</taxon>
        <taxon>Enterobacterales</taxon>
        <taxon>Enterobacteriaceae</taxon>
        <taxon>Enterobacter</taxon>
        <taxon>Enterobacter cloacae complex</taxon>
    </lineage>
</organism>
<dbReference type="EMBL" id="JAAJRM010000001">
    <property type="protein sequence ID" value="NGF41320.1"/>
    <property type="molecule type" value="Genomic_DNA"/>
</dbReference>
<sequence>MTTEFKALPVERDQYGYWTHPLYDEFCDGREYISPDEFNAWLDKNGLEWKVEYRDEDDVDPDVDGYDISAWQPETPAGGGWFVGSIHDTEDGAVCIWLRHAGGAA</sequence>
<dbReference type="RefSeq" id="WP_163358438.1">
    <property type="nucleotide sequence ID" value="NZ_JAAJRM010000001.1"/>
</dbReference>
<dbReference type="AlphaFoldDB" id="A0A6G4MJF5"/>
<comment type="caution">
    <text evidence="1">The sequence shown here is derived from an EMBL/GenBank/DDBJ whole genome shotgun (WGS) entry which is preliminary data.</text>
</comment>